<dbReference type="Pfam" id="PF05231">
    <property type="entry name" value="MASE1"/>
    <property type="match status" value="1"/>
</dbReference>
<evidence type="ECO:0000256" key="6">
    <source>
        <dbReference type="ARBA" id="ARBA00022692"/>
    </source>
</evidence>
<dbReference type="CDD" id="cd00082">
    <property type="entry name" value="HisKA"/>
    <property type="match status" value="1"/>
</dbReference>
<dbReference type="InterPro" id="IPR001789">
    <property type="entry name" value="Sig_transdc_resp-reg_receiver"/>
</dbReference>
<evidence type="ECO:0000256" key="11">
    <source>
        <dbReference type="SAM" id="Phobius"/>
    </source>
</evidence>
<feature type="transmembrane region" description="Helical" evidence="11">
    <location>
        <begin position="199"/>
        <end position="222"/>
    </location>
</feature>
<dbReference type="PRINTS" id="PR00344">
    <property type="entry name" value="BCTRLSENSOR"/>
</dbReference>
<dbReference type="EMBL" id="AAOH01000007">
    <property type="protein sequence ID" value="EAR27199.1"/>
    <property type="molecule type" value="Genomic_DNA"/>
</dbReference>
<dbReference type="InterPro" id="IPR003661">
    <property type="entry name" value="HisK_dim/P_dom"/>
</dbReference>
<dbReference type="SUPFAM" id="SSF55874">
    <property type="entry name" value="ATPase domain of HSP90 chaperone/DNA topoisomerase II/histidine kinase"/>
    <property type="match status" value="1"/>
</dbReference>
<dbReference type="OrthoDB" id="9810730at2"/>
<proteinExistence type="predicted"/>
<dbReference type="Gene3D" id="1.10.287.130">
    <property type="match status" value="1"/>
</dbReference>
<dbReference type="Pfam" id="PF00072">
    <property type="entry name" value="Response_reg"/>
    <property type="match status" value="1"/>
</dbReference>
<evidence type="ECO:0000256" key="9">
    <source>
        <dbReference type="ARBA" id="ARBA00023136"/>
    </source>
</evidence>
<feature type="modified residue" description="4-aspartylphosphate" evidence="10">
    <location>
        <position position="851"/>
    </location>
</feature>
<dbReference type="InterPro" id="IPR042240">
    <property type="entry name" value="CHASE_sf"/>
</dbReference>
<dbReference type="PROSITE" id="PS50109">
    <property type="entry name" value="HIS_KIN"/>
    <property type="match status" value="1"/>
</dbReference>
<evidence type="ECO:0000313" key="15">
    <source>
        <dbReference type="EMBL" id="EAR27199.1"/>
    </source>
</evidence>
<evidence type="ECO:0000256" key="1">
    <source>
        <dbReference type="ARBA" id="ARBA00000085"/>
    </source>
</evidence>
<dbReference type="PROSITE" id="PS50110">
    <property type="entry name" value="RESPONSE_REGULATORY"/>
    <property type="match status" value="1"/>
</dbReference>
<dbReference type="InterPro" id="IPR003594">
    <property type="entry name" value="HATPase_dom"/>
</dbReference>
<keyword evidence="5 10" id="KW-0597">Phosphoprotein</keyword>
<evidence type="ECO:0000313" key="16">
    <source>
        <dbReference type="Proteomes" id="UP000006201"/>
    </source>
</evidence>
<dbReference type="Gene3D" id="3.40.50.2300">
    <property type="match status" value="1"/>
</dbReference>
<dbReference type="Proteomes" id="UP000006201">
    <property type="component" value="Unassembled WGS sequence"/>
</dbReference>
<keyword evidence="7 11" id="KW-1133">Transmembrane helix</keyword>
<dbReference type="PANTHER" id="PTHR45339:SF1">
    <property type="entry name" value="HYBRID SIGNAL TRANSDUCTION HISTIDINE KINASE J"/>
    <property type="match status" value="1"/>
</dbReference>
<dbReference type="InterPro" id="IPR011006">
    <property type="entry name" value="CheY-like_superfamily"/>
</dbReference>
<dbReference type="STRING" id="87626.PTD2_05995"/>
<dbReference type="PROSITE" id="PS50839">
    <property type="entry name" value="CHASE"/>
    <property type="match status" value="1"/>
</dbReference>
<comment type="subcellular location">
    <subcellularLocation>
        <location evidence="2">Cell membrane</location>
        <topology evidence="2">Multi-pass membrane protein</topology>
    </subcellularLocation>
</comment>
<feature type="transmembrane region" description="Helical" evidence="11">
    <location>
        <begin position="40"/>
        <end position="73"/>
    </location>
</feature>
<dbReference type="InterPro" id="IPR004358">
    <property type="entry name" value="Sig_transdc_His_kin-like_C"/>
</dbReference>
<dbReference type="Pfam" id="PF02518">
    <property type="entry name" value="HATPase_c"/>
    <property type="match status" value="1"/>
</dbReference>
<dbReference type="RefSeq" id="WP_009839062.1">
    <property type="nucleotide sequence ID" value="NZ_AAOH01000007.1"/>
</dbReference>
<dbReference type="CDD" id="cd17546">
    <property type="entry name" value="REC_hyHK_CKI1_RcsC-like"/>
    <property type="match status" value="1"/>
</dbReference>
<dbReference type="EC" id="2.7.13.3" evidence="3"/>
<evidence type="ECO:0000256" key="2">
    <source>
        <dbReference type="ARBA" id="ARBA00004651"/>
    </source>
</evidence>
<name>A4CE07_9GAMM</name>
<sequence>MFEPNAIKKRYHIVLYLILTLAYVYSGKIFSLFSGQSQVVFIWLPAGVALFGVFLWGLRFAPAIFIASCIFNFSANPNNQLIDLTSTLGIEIGLIALGATLQASIGGLILRRFIGNPLISTSTINIIAFVFGVGVLVNLTSANIGVYALSTFNAGYSDDKHWQNVLNWWLGDSFGVLLVVPFLLALHQLLSNDEANKKGCWIIIATSSIAFLSVTFTTLIFAKNSQLNALELSKKEARVIENSVYRQLNNSLVQIHSLASYIQNTSLLTKFKFEQFVSELMIHDPSIKAMSWNAAIHANELTAFETKLKKSYGEQITVRGAQLINTDPLIVIELIAPLADNKSALGFNVNSDPKRKFVLSQAAYTGIPQATSILQLVQSKEPEAGFLLYAPIYTIINNSHFDVMEQQPSKELFGYATGVFLAQKLINQAITARQQKMFKFEIYEPSKNTAFLTNIESQNQNKTLQLLGQLNVLSLTFNFAGQTWLMNLQPTEEFLAHDPNNFAQILYIFQVLVISFIILLTLLMNNRQTVLKHLVTLKTHDLQLARAQAEQANKAKSRFLANMSHEIRTPLNAVIGFSQLAKQTDDSVVLGSYIDKICLSSNTLLNIVNDILDISKIESEKLVLEQIPLDLHALLNRVSIIFEPIATQKSLQWQLDNQLPNQQWYVGDPTRIEQILINLCGNAIKFTHSGFIKLTARQICLNEQQAQLEIAVSDSGIGIKSENLKMLFDAFTQADDSTSRRFGGTGLGLTISQELSHLMQGNITITSKEDEGSTFAFHCHLPICDPQIEAEIPVTADIKGMRILVAEDNPINQIVITEMLKTLSIESTLANNGAEALELLKTNNFDLVLMDCQMPVLDGYEATKQIRAQAQWQHLPVIALTANVMPEDKAYALEVGFNAHLAKPLDLKKLTQCLAQFKV</sequence>
<evidence type="ECO:0000256" key="8">
    <source>
        <dbReference type="ARBA" id="ARBA00023012"/>
    </source>
</evidence>
<dbReference type="SMART" id="SM01079">
    <property type="entry name" value="CHASE"/>
    <property type="match status" value="1"/>
</dbReference>
<keyword evidence="6 11" id="KW-0812">Transmembrane</keyword>
<dbReference type="InterPro" id="IPR036097">
    <property type="entry name" value="HisK_dim/P_sf"/>
</dbReference>
<evidence type="ECO:0000256" key="5">
    <source>
        <dbReference type="ARBA" id="ARBA00022553"/>
    </source>
</evidence>
<accession>A4CE07</accession>
<feature type="transmembrane region" description="Helical" evidence="11">
    <location>
        <begin position="93"/>
        <end position="114"/>
    </location>
</feature>
<dbReference type="SMART" id="SM00448">
    <property type="entry name" value="REC"/>
    <property type="match status" value="1"/>
</dbReference>
<evidence type="ECO:0000256" key="3">
    <source>
        <dbReference type="ARBA" id="ARBA00012438"/>
    </source>
</evidence>
<feature type="domain" description="Histidine kinase" evidence="12">
    <location>
        <begin position="562"/>
        <end position="783"/>
    </location>
</feature>
<feature type="transmembrane region" description="Helical" evidence="11">
    <location>
        <begin position="126"/>
        <end position="148"/>
    </location>
</feature>
<dbReference type="SUPFAM" id="SSF52172">
    <property type="entry name" value="CheY-like"/>
    <property type="match status" value="1"/>
</dbReference>
<dbReference type="eggNOG" id="COG0642">
    <property type="taxonomic scope" value="Bacteria"/>
</dbReference>
<dbReference type="Gene3D" id="3.30.450.350">
    <property type="entry name" value="CHASE domain"/>
    <property type="match status" value="1"/>
</dbReference>
<dbReference type="FunFam" id="3.30.565.10:FF:000010">
    <property type="entry name" value="Sensor histidine kinase RcsC"/>
    <property type="match status" value="1"/>
</dbReference>
<dbReference type="GO" id="GO:0000155">
    <property type="term" value="F:phosphorelay sensor kinase activity"/>
    <property type="evidence" value="ECO:0007669"/>
    <property type="project" value="InterPro"/>
</dbReference>
<dbReference type="InterPro" id="IPR007895">
    <property type="entry name" value="MASE1"/>
</dbReference>
<dbReference type="Pfam" id="PF00512">
    <property type="entry name" value="HisKA"/>
    <property type="match status" value="1"/>
</dbReference>
<evidence type="ECO:0000259" key="13">
    <source>
        <dbReference type="PROSITE" id="PS50110"/>
    </source>
</evidence>
<keyword evidence="16" id="KW-1185">Reference proteome</keyword>
<comment type="catalytic activity">
    <reaction evidence="1">
        <text>ATP + protein L-histidine = ADP + protein N-phospho-L-histidine.</text>
        <dbReference type="EC" id="2.7.13.3"/>
    </reaction>
</comment>
<dbReference type="AlphaFoldDB" id="A4CE07"/>
<dbReference type="InterPro" id="IPR036890">
    <property type="entry name" value="HATPase_C_sf"/>
</dbReference>
<feature type="transmembrane region" description="Helical" evidence="11">
    <location>
        <begin position="505"/>
        <end position="524"/>
    </location>
</feature>
<keyword evidence="4" id="KW-1003">Cell membrane</keyword>
<keyword evidence="9 11" id="KW-0472">Membrane</keyword>
<dbReference type="SUPFAM" id="SSF47384">
    <property type="entry name" value="Homodimeric domain of signal transducing histidine kinase"/>
    <property type="match status" value="1"/>
</dbReference>
<keyword evidence="8" id="KW-0902">Two-component regulatory system</keyword>
<feature type="transmembrane region" description="Helical" evidence="11">
    <location>
        <begin position="168"/>
        <end position="187"/>
    </location>
</feature>
<reference evidence="15 16" key="1">
    <citation type="submission" date="2006-02" db="EMBL/GenBank/DDBJ databases">
        <authorList>
            <person name="Moran M.A."/>
            <person name="Kjelleberg S."/>
            <person name="Egan S."/>
            <person name="Saunders N."/>
            <person name="Thomas T."/>
            <person name="Ferriera S."/>
            <person name="Johnson J."/>
            <person name="Kravitz S."/>
            <person name="Halpern A."/>
            <person name="Remington K."/>
            <person name="Beeson K."/>
            <person name="Tran B."/>
            <person name="Rogers Y.-H."/>
            <person name="Friedman R."/>
            <person name="Venter J.C."/>
        </authorList>
    </citation>
    <scope>NUCLEOTIDE SEQUENCE [LARGE SCALE GENOMIC DNA]</scope>
    <source>
        <strain evidence="15 16">D2</strain>
    </source>
</reference>
<feature type="domain" description="Response regulatory" evidence="13">
    <location>
        <begin position="802"/>
        <end position="918"/>
    </location>
</feature>
<evidence type="ECO:0000256" key="7">
    <source>
        <dbReference type="ARBA" id="ARBA00022989"/>
    </source>
</evidence>
<evidence type="ECO:0000259" key="14">
    <source>
        <dbReference type="PROSITE" id="PS50839"/>
    </source>
</evidence>
<evidence type="ECO:0000256" key="4">
    <source>
        <dbReference type="ARBA" id="ARBA00022475"/>
    </source>
</evidence>
<evidence type="ECO:0000259" key="12">
    <source>
        <dbReference type="PROSITE" id="PS50109"/>
    </source>
</evidence>
<dbReference type="GO" id="GO:0005886">
    <property type="term" value="C:plasma membrane"/>
    <property type="evidence" value="ECO:0007669"/>
    <property type="project" value="UniProtKB-SubCell"/>
</dbReference>
<dbReference type="Gene3D" id="3.30.565.10">
    <property type="entry name" value="Histidine kinase-like ATPase, C-terminal domain"/>
    <property type="match status" value="1"/>
</dbReference>
<evidence type="ECO:0000256" key="10">
    <source>
        <dbReference type="PROSITE-ProRule" id="PRU00169"/>
    </source>
</evidence>
<gene>
    <name evidence="15" type="ORF">PTD2_05995</name>
</gene>
<feature type="transmembrane region" description="Helical" evidence="11">
    <location>
        <begin position="13"/>
        <end position="33"/>
    </location>
</feature>
<feature type="domain" description="CHASE" evidence="14">
    <location>
        <begin position="264"/>
        <end position="430"/>
    </location>
</feature>
<dbReference type="SMART" id="SM00387">
    <property type="entry name" value="HATPase_c"/>
    <property type="match status" value="1"/>
</dbReference>
<dbReference type="CDD" id="cd16922">
    <property type="entry name" value="HATPase_EvgS-ArcB-TorS-like"/>
    <property type="match status" value="1"/>
</dbReference>
<dbReference type="InterPro" id="IPR006189">
    <property type="entry name" value="CHASE_dom"/>
</dbReference>
<dbReference type="Pfam" id="PF03924">
    <property type="entry name" value="CHASE"/>
    <property type="match status" value="1"/>
</dbReference>
<dbReference type="SMART" id="SM00388">
    <property type="entry name" value="HisKA"/>
    <property type="match status" value="1"/>
</dbReference>
<organism evidence="15 16">
    <name type="scientific">Pseudoalteromonas tunicata D2</name>
    <dbReference type="NCBI Taxonomy" id="87626"/>
    <lineage>
        <taxon>Bacteria</taxon>
        <taxon>Pseudomonadati</taxon>
        <taxon>Pseudomonadota</taxon>
        <taxon>Gammaproteobacteria</taxon>
        <taxon>Alteromonadales</taxon>
        <taxon>Pseudoalteromonadaceae</taxon>
        <taxon>Pseudoalteromonas</taxon>
    </lineage>
</organism>
<dbReference type="PANTHER" id="PTHR45339">
    <property type="entry name" value="HYBRID SIGNAL TRANSDUCTION HISTIDINE KINASE J"/>
    <property type="match status" value="1"/>
</dbReference>
<dbReference type="InterPro" id="IPR005467">
    <property type="entry name" value="His_kinase_dom"/>
</dbReference>
<dbReference type="HOGENOM" id="CLU_000445_114_62_6"/>
<protein>
    <recommendedName>
        <fullName evidence="3">histidine kinase</fullName>
        <ecNumber evidence="3">2.7.13.3</ecNumber>
    </recommendedName>
</protein>
<comment type="caution">
    <text evidence="15">The sequence shown here is derived from an EMBL/GenBank/DDBJ whole genome shotgun (WGS) entry which is preliminary data.</text>
</comment>